<evidence type="ECO:0000313" key="2">
    <source>
        <dbReference type="EMBL" id="KAK4446932.1"/>
    </source>
</evidence>
<feature type="domain" description="F-box" evidence="1">
    <location>
        <begin position="30"/>
        <end position="77"/>
    </location>
</feature>
<gene>
    <name evidence="2" type="ORF">QBC34DRAFT_382734</name>
</gene>
<accession>A0AAV9GHY9</accession>
<keyword evidence="3" id="KW-1185">Reference proteome</keyword>
<protein>
    <recommendedName>
        <fullName evidence="1">F-box domain-containing protein</fullName>
    </recommendedName>
</protein>
<dbReference type="PROSITE" id="PS50181">
    <property type="entry name" value="FBOX"/>
    <property type="match status" value="1"/>
</dbReference>
<reference evidence="2" key="2">
    <citation type="submission" date="2023-05" db="EMBL/GenBank/DDBJ databases">
        <authorList>
            <consortium name="Lawrence Berkeley National Laboratory"/>
            <person name="Steindorff A."/>
            <person name="Hensen N."/>
            <person name="Bonometti L."/>
            <person name="Westerberg I."/>
            <person name="Brannstrom I.O."/>
            <person name="Guillou S."/>
            <person name="Cros-Aarteil S."/>
            <person name="Calhoun S."/>
            <person name="Haridas S."/>
            <person name="Kuo A."/>
            <person name="Mondo S."/>
            <person name="Pangilinan J."/>
            <person name="Riley R."/>
            <person name="Labutti K."/>
            <person name="Andreopoulos B."/>
            <person name="Lipzen A."/>
            <person name="Chen C."/>
            <person name="Yanf M."/>
            <person name="Daum C."/>
            <person name="Ng V."/>
            <person name="Clum A."/>
            <person name="Ohm R."/>
            <person name="Martin F."/>
            <person name="Silar P."/>
            <person name="Natvig D."/>
            <person name="Lalanne C."/>
            <person name="Gautier V."/>
            <person name="Ament-Velasquez S.L."/>
            <person name="Kruys A."/>
            <person name="Hutchinson M.I."/>
            <person name="Powell A.J."/>
            <person name="Barry K."/>
            <person name="Miller A.N."/>
            <person name="Grigoriev I.V."/>
            <person name="Debuchy R."/>
            <person name="Gladieux P."/>
            <person name="Thoren M.H."/>
            <person name="Johannesson H."/>
        </authorList>
    </citation>
    <scope>NUCLEOTIDE SEQUENCE</scope>
    <source>
        <strain evidence="2">PSN243</strain>
    </source>
</reference>
<dbReference type="InterPro" id="IPR001810">
    <property type="entry name" value="F-box_dom"/>
</dbReference>
<evidence type="ECO:0000259" key="1">
    <source>
        <dbReference type="PROSITE" id="PS50181"/>
    </source>
</evidence>
<name>A0AAV9GHY9_9PEZI</name>
<proteinExistence type="predicted"/>
<organism evidence="2 3">
    <name type="scientific">Podospora aff. communis PSN243</name>
    <dbReference type="NCBI Taxonomy" id="3040156"/>
    <lineage>
        <taxon>Eukaryota</taxon>
        <taxon>Fungi</taxon>
        <taxon>Dikarya</taxon>
        <taxon>Ascomycota</taxon>
        <taxon>Pezizomycotina</taxon>
        <taxon>Sordariomycetes</taxon>
        <taxon>Sordariomycetidae</taxon>
        <taxon>Sordariales</taxon>
        <taxon>Podosporaceae</taxon>
        <taxon>Podospora</taxon>
    </lineage>
</organism>
<reference evidence="2" key="1">
    <citation type="journal article" date="2023" name="Mol. Phylogenet. Evol.">
        <title>Genome-scale phylogeny and comparative genomics of the fungal order Sordariales.</title>
        <authorList>
            <person name="Hensen N."/>
            <person name="Bonometti L."/>
            <person name="Westerberg I."/>
            <person name="Brannstrom I.O."/>
            <person name="Guillou S."/>
            <person name="Cros-Aarteil S."/>
            <person name="Calhoun S."/>
            <person name="Haridas S."/>
            <person name="Kuo A."/>
            <person name="Mondo S."/>
            <person name="Pangilinan J."/>
            <person name="Riley R."/>
            <person name="LaButti K."/>
            <person name="Andreopoulos B."/>
            <person name="Lipzen A."/>
            <person name="Chen C."/>
            <person name="Yan M."/>
            <person name="Daum C."/>
            <person name="Ng V."/>
            <person name="Clum A."/>
            <person name="Steindorff A."/>
            <person name="Ohm R.A."/>
            <person name="Martin F."/>
            <person name="Silar P."/>
            <person name="Natvig D.O."/>
            <person name="Lalanne C."/>
            <person name="Gautier V."/>
            <person name="Ament-Velasquez S.L."/>
            <person name="Kruys A."/>
            <person name="Hutchinson M.I."/>
            <person name="Powell A.J."/>
            <person name="Barry K."/>
            <person name="Miller A.N."/>
            <person name="Grigoriev I.V."/>
            <person name="Debuchy R."/>
            <person name="Gladieux P."/>
            <person name="Hiltunen Thoren M."/>
            <person name="Johannesson H."/>
        </authorList>
    </citation>
    <scope>NUCLEOTIDE SEQUENCE</scope>
    <source>
        <strain evidence="2">PSN243</strain>
    </source>
</reference>
<sequence length="220" mass="24084">MAANKITGAADTMKTNNREVIASSTTTYNSFPLLHLPAELAFGVLENLDVATVLQITRLNHLFAALVARFIQKYRAVAADDARAFRLLRTLKLAPTKITIAGLNDILSNGNCTHCEKQADMVIVAGLIRTCTTCAWESLPAEQLDLPCRKITKKDGKNLGKISVWAISLPAPGKNSAITNVKVPASQEPGWQPLHVADLDAVLADDESLFEVFEQWWLLF</sequence>
<evidence type="ECO:0000313" key="3">
    <source>
        <dbReference type="Proteomes" id="UP001321760"/>
    </source>
</evidence>
<dbReference type="Proteomes" id="UP001321760">
    <property type="component" value="Unassembled WGS sequence"/>
</dbReference>
<comment type="caution">
    <text evidence="2">The sequence shown here is derived from an EMBL/GenBank/DDBJ whole genome shotgun (WGS) entry which is preliminary data.</text>
</comment>
<dbReference type="AlphaFoldDB" id="A0AAV9GHY9"/>
<dbReference type="EMBL" id="MU865953">
    <property type="protein sequence ID" value="KAK4446932.1"/>
    <property type="molecule type" value="Genomic_DNA"/>
</dbReference>